<proteinExistence type="predicted"/>
<feature type="region of interest" description="Disordered" evidence="1">
    <location>
        <begin position="125"/>
        <end position="144"/>
    </location>
</feature>
<dbReference type="InterPro" id="IPR023296">
    <property type="entry name" value="Glyco_hydro_beta-prop_sf"/>
</dbReference>
<keyword evidence="3" id="KW-1185">Reference proteome</keyword>
<dbReference type="Proteomes" id="UP001335729">
    <property type="component" value="Unassembled WGS sequence"/>
</dbReference>
<dbReference type="Gene3D" id="2.115.10.20">
    <property type="entry name" value="Glycosyl hydrolase domain, family 43"/>
    <property type="match status" value="1"/>
</dbReference>
<accession>A0ABU7MNG4</accession>
<dbReference type="EMBL" id="JAZDUE010000001">
    <property type="protein sequence ID" value="MEE4021853.1"/>
    <property type="molecule type" value="Genomic_DNA"/>
</dbReference>
<reference evidence="2 3" key="1">
    <citation type="submission" date="2024-01" db="EMBL/GenBank/DDBJ databases">
        <title>Draft genome sequence of Gordonia sp. PKS22-38.</title>
        <authorList>
            <person name="Suphannarot A."/>
            <person name="Mingma R."/>
        </authorList>
    </citation>
    <scope>NUCLEOTIDE SEQUENCE [LARGE SCALE GENOMIC DNA]</scope>
    <source>
        <strain evidence="2 3">PKS22-38</strain>
    </source>
</reference>
<evidence type="ECO:0000313" key="3">
    <source>
        <dbReference type="Proteomes" id="UP001335729"/>
    </source>
</evidence>
<name>A0ABU7MNG4_9ACTN</name>
<sequence length="315" mass="34261">MTVILAAASVVVSVPAIGDAAPSPWRYTMVAFSNASDRDMDVYESRDGTTFRLVKKSAYRPPTGRVRDASIFRNSDGFYYITYTTADGANIGFARSRDRMNWTFLHQYPVPFCCALLPGTGDGRGFGSSSGPGSSGSAGSSDGPSLSPFTTKAWAPEWFVDGGRVHIILSMSTGGGFIPYLMTAITPDFRLWSPPVPLPGIGANHIDTTVVKVGPTFHAFTKQEPRSKKIIRHAVASSLMGPYSFVPGGNWGTFVEGQTLVQLPNGVWRMYFDAYKEGRYYYSDSADGLRTWTPRKQLPGLSGTVRHIGVLREAV</sequence>
<protein>
    <submittedName>
        <fullName evidence="2">Arabinofuranosidase</fullName>
    </submittedName>
</protein>
<gene>
    <name evidence="2" type="ORF">V1Y59_02090</name>
</gene>
<comment type="caution">
    <text evidence="2">The sequence shown here is derived from an EMBL/GenBank/DDBJ whole genome shotgun (WGS) entry which is preliminary data.</text>
</comment>
<feature type="compositionally biased region" description="Gly residues" evidence="1">
    <location>
        <begin position="125"/>
        <end position="136"/>
    </location>
</feature>
<organism evidence="2 3">
    <name type="scientific">Gordonia prachuapensis</name>
    <dbReference type="NCBI Taxonomy" id="3115651"/>
    <lineage>
        <taxon>Bacteria</taxon>
        <taxon>Bacillati</taxon>
        <taxon>Actinomycetota</taxon>
        <taxon>Actinomycetes</taxon>
        <taxon>Mycobacteriales</taxon>
        <taxon>Gordoniaceae</taxon>
        <taxon>Gordonia</taxon>
    </lineage>
</organism>
<dbReference type="RefSeq" id="WP_330503154.1">
    <property type="nucleotide sequence ID" value="NZ_JAZDUE010000001.1"/>
</dbReference>
<evidence type="ECO:0000313" key="2">
    <source>
        <dbReference type="EMBL" id="MEE4021853.1"/>
    </source>
</evidence>
<dbReference type="SUPFAM" id="SSF75005">
    <property type="entry name" value="Arabinanase/levansucrase/invertase"/>
    <property type="match status" value="1"/>
</dbReference>
<evidence type="ECO:0000256" key="1">
    <source>
        <dbReference type="SAM" id="MobiDB-lite"/>
    </source>
</evidence>